<proteinExistence type="predicted"/>
<keyword evidence="1" id="KW-0732">Signal</keyword>
<gene>
    <name evidence="2" type="ORF">CTAYLR_005016</name>
</gene>
<evidence type="ECO:0000313" key="2">
    <source>
        <dbReference type="EMBL" id="KAJ8601366.1"/>
    </source>
</evidence>
<dbReference type="EMBL" id="JAQMWT010000435">
    <property type="protein sequence ID" value="KAJ8601366.1"/>
    <property type="molecule type" value="Genomic_DNA"/>
</dbReference>
<sequence length="196" mass="21510">MMTWFRVFFLLCPSDALRQVTWTAGGALSAPVSPSFQRWFTEDPSVPEALVAASDSVSEILPLGNDRFEARVSTTTFPLVTLRPIFTLRCARKDASEIVVTLEDQKMEVEGPAWATNIVLAATKAMDTHSTSKWTIRDQGELACEVLVESNIQIPGWIPIPTKVIQDVGQTSVAKQIDSDITTMLNNVVANNDRGA</sequence>
<protein>
    <submittedName>
        <fullName evidence="2">Uncharacterized protein</fullName>
    </submittedName>
</protein>
<feature type="signal peptide" evidence="1">
    <location>
        <begin position="1"/>
        <end position="16"/>
    </location>
</feature>
<evidence type="ECO:0000313" key="3">
    <source>
        <dbReference type="Proteomes" id="UP001230188"/>
    </source>
</evidence>
<name>A0AAD7XK74_9STRA</name>
<dbReference type="Pfam" id="PF09366">
    <property type="entry name" value="DUF1997"/>
    <property type="match status" value="1"/>
</dbReference>
<reference evidence="2" key="1">
    <citation type="submission" date="2023-01" db="EMBL/GenBank/DDBJ databases">
        <title>Metagenome sequencing of chrysophaentin producing Chrysophaeum taylorii.</title>
        <authorList>
            <person name="Davison J."/>
            <person name="Bewley C."/>
        </authorList>
    </citation>
    <scope>NUCLEOTIDE SEQUENCE</scope>
    <source>
        <strain evidence="2">NIES-1699</strain>
    </source>
</reference>
<accession>A0AAD7XK74</accession>
<dbReference type="Proteomes" id="UP001230188">
    <property type="component" value="Unassembled WGS sequence"/>
</dbReference>
<dbReference type="AlphaFoldDB" id="A0AAD7XK74"/>
<organism evidence="2 3">
    <name type="scientific">Chrysophaeum taylorii</name>
    <dbReference type="NCBI Taxonomy" id="2483200"/>
    <lineage>
        <taxon>Eukaryota</taxon>
        <taxon>Sar</taxon>
        <taxon>Stramenopiles</taxon>
        <taxon>Ochrophyta</taxon>
        <taxon>Pelagophyceae</taxon>
        <taxon>Pelagomonadales</taxon>
        <taxon>Pelagomonadaceae</taxon>
        <taxon>Chrysophaeum</taxon>
    </lineage>
</organism>
<evidence type="ECO:0000256" key="1">
    <source>
        <dbReference type="SAM" id="SignalP"/>
    </source>
</evidence>
<feature type="chain" id="PRO_5041928979" evidence="1">
    <location>
        <begin position="17"/>
        <end position="196"/>
    </location>
</feature>
<keyword evidence="3" id="KW-1185">Reference proteome</keyword>
<comment type="caution">
    <text evidence="2">The sequence shown here is derived from an EMBL/GenBank/DDBJ whole genome shotgun (WGS) entry which is preliminary data.</text>
</comment>
<dbReference type="InterPro" id="IPR018971">
    <property type="entry name" value="DUF1997"/>
</dbReference>